<dbReference type="PANTHER" id="PTHR44196:SF1">
    <property type="entry name" value="DEHYDROGENASE_REDUCTASE SDR FAMILY MEMBER 7B"/>
    <property type="match status" value="1"/>
</dbReference>
<dbReference type="InterPro" id="IPR036291">
    <property type="entry name" value="NAD(P)-bd_dom_sf"/>
</dbReference>
<dbReference type="EMBL" id="CP013422">
    <property type="protein sequence ID" value="AOJ77680.1"/>
    <property type="molecule type" value="Genomic_DNA"/>
</dbReference>
<evidence type="ECO:0000256" key="1">
    <source>
        <dbReference type="ARBA" id="ARBA00006484"/>
    </source>
</evidence>
<dbReference type="GO" id="GO:0016020">
    <property type="term" value="C:membrane"/>
    <property type="evidence" value="ECO:0007669"/>
    <property type="project" value="TreeGrafter"/>
</dbReference>
<accession>A0A1B4LKE0</accession>
<sequence>MKGFSGKVAAITGAGSGMGRSLAVELARRGCEVALSDVNDVGLAGTAAACSRHGVRVTTQRLDVADRDAVFAWAGFVRAQSHGKVNLIFNNAGVSLAASAETARFDDLEWIVGINFWGVVHGTQAFLPHLRASGDGHVVNTSSLFGLIAMPTQSAYNATKFAVRGFTEALRMELELDGAPVSATCVHPGGVATNIVDASRVDTSIHALTGQDEATHRRQANRLIDATTADDAARQILAGVERNARRVLVGADARRLDRTVRVLGAAYQMLMIRHVRRARARNLQRAHVPGARPTPPTKDPA</sequence>
<dbReference type="RefSeq" id="WP_069239963.1">
    <property type="nucleotide sequence ID" value="NZ_CP013422.1"/>
</dbReference>
<comment type="similarity">
    <text evidence="1 3">Belongs to the short-chain dehydrogenases/reductases (SDR) family.</text>
</comment>
<dbReference type="InterPro" id="IPR020904">
    <property type="entry name" value="Sc_DH/Rdtase_CS"/>
</dbReference>
<dbReference type="PRINTS" id="PR00081">
    <property type="entry name" value="GDHRDH"/>
</dbReference>
<evidence type="ECO:0000313" key="4">
    <source>
        <dbReference type="EMBL" id="AOJ77680.1"/>
    </source>
</evidence>
<gene>
    <name evidence="4" type="ORF">WJ35_21595</name>
</gene>
<keyword evidence="2" id="KW-0560">Oxidoreductase</keyword>
<evidence type="ECO:0000256" key="2">
    <source>
        <dbReference type="ARBA" id="ARBA00023002"/>
    </source>
</evidence>
<dbReference type="PANTHER" id="PTHR44196">
    <property type="entry name" value="DEHYDROGENASE/REDUCTASE SDR FAMILY MEMBER 7B"/>
    <property type="match status" value="1"/>
</dbReference>
<dbReference type="InterPro" id="IPR002347">
    <property type="entry name" value="SDR_fam"/>
</dbReference>
<dbReference type="Gene3D" id="3.40.50.720">
    <property type="entry name" value="NAD(P)-binding Rossmann-like Domain"/>
    <property type="match status" value="1"/>
</dbReference>
<organism evidence="4 5">
    <name type="scientific">Burkholderia ubonensis</name>
    <dbReference type="NCBI Taxonomy" id="101571"/>
    <lineage>
        <taxon>Bacteria</taxon>
        <taxon>Pseudomonadati</taxon>
        <taxon>Pseudomonadota</taxon>
        <taxon>Betaproteobacteria</taxon>
        <taxon>Burkholderiales</taxon>
        <taxon>Burkholderiaceae</taxon>
        <taxon>Burkholderia</taxon>
        <taxon>Burkholderia cepacia complex</taxon>
    </lineage>
</organism>
<dbReference type="PROSITE" id="PS00061">
    <property type="entry name" value="ADH_SHORT"/>
    <property type="match status" value="1"/>
</dbReference>
<evidence type="ECO:0000256" key="3">
    <source>
        <dbReference type="RuleBase" id="RU000363"/>
    </source>
</evidence>
<reference evidence="4 5" key="1">
    <citation type="submission" date="2015-12" db="EMBL/GenBank/DDBJ databases">
        <title>Diversity of Burkholderia near neighbor genomes.</title>
        <authorList>
            <person name="Sahl J."/>
            <person name="Wagner D."/>
            <person name="Keim P."/>
        </authorList>
    </citation>
    <scope>NUCLEOTIDE SEQUENCE [LARGE SCALE GENOMIC DNA]</scope>
    <source>
        <strain evidence="4 5">MSMB0783</strain>
    </source>
</reference>
<dbReference type="AlphaFoldDB" id="A0A1B4LKE0"/>
<evidence type="ECO:0000313" key="5">
    <source>
        <dbReference type="Proteomes" id="UP000243680"/>
    </source>
</evidence>
<dbReference type="Pfam" id="PF00106">
    <property type="entry name" value="adh_short"/>
    <property type="match status" value="1"/>
</dbReference>
<name>A0A1B4LKE0_9BURK</name>
<dbReference type="SUPFAM" id="SSF51735">
    <property type="entry name" value="NAD(P)-binding Rossmann-fold domains"/>
    <property type="match status" value="1"/>
</dbReference>
<protein>
    <submittedName>
        <fullName evidence="4">Short-chain dehydrogenase</fullName>
    </submittedName>
</protein>
<dbReference type="GO" id="GO:0016491">
    <property type="term" value="F:oxidoreductase activity"/>
    <property type="evidence" value="ECO:0007669"/>
    <property type="project" value="UniProtKB-KW"/>
</dbReference>
<proteinExistence type="inferred from homology"/>
<dbReference type="Proteomes" id="UP000243680">
    <property type="component" value="Chromosome 2"/>
</dbReference>
<dbReference type="PRINTS" id="PR00080">
    <property type="entry name" value="SDRFAMILY"/>
</dbReference>